<feature type="domain" description="NAD-dependent epimerase/dehydratase" evidence="1">
    <location>
        <begin position="3"/>
        <end position="220"/>
    </location>
</feature>
<dbReference type="Pfam" id="PF08338">
    <property type="entry name" value="DUF1731"/>
    <property type="match status" value="1"/>
</dbReference>
<name>A0ABD6BRA9_9EURY</name>
<gene>
    <name evidence="3" type="ORF">ACFSAU_06490</name>
</gene>
<dbReference type="AlphaFoldDB" id="A0ABD6BRA9"/>
<dbReference type="RefSeq" id="WP_267646430.1">
    <property type="nucleotide sequence ID" value="NZ_JANHGR010000001.1"/>
</dbReference>
<dbReference type="EMBL" id="JBHUCZ010000002">
    <property type="protein sequence ID" value="MFD1567135.1"/>
    <property type="molecule type" value="Genomic_DNA"/>
</dbReference>
<dbReference type="Pfam" id="PF01370">
    <property type="entry name" value="Epimerase"/>
    <property type="match status" value="1"/>
</dbReference>
<dbReference type="PANTHER" id="PTHR11092:SF0">
    <property type="entry name" value="EPIMERASE FAMILY PROTEIN SDR39U1"/>
    <property type="match status" value="1"/>
</dbReference>
<comment type="caution">
    <text evidence="3">The sequence shown here is derived from an EMBL/GenBank/DDBJ whole genome shotgun (WGS) entry which is preliminary data.</text>
</comment>
<dbReference type="Proteomes" id="UP001597139">
    <property type="component" value="Unassembled WGS sequence"/>
</dbReference>
<protein>
    <submittedName>
        <fullName evidence="3">TIGR01777 family oxidoreductase</fullName>
    </submittedName>
</protein>
<dbReference type="InterPro" id="IPR036291">
    <property type="entry name" value="NAD(P)-bd_dom_sf"/>
</dbReference>
<reference evidence="3 4" key="1">
    <citation type="journal article" date="2019" name="Int. J. Syst. Evol. Microbiol.">
        <title>The Global Catalogue of Microorganisms (GCM) 10K type strain sequencing project: providing services to taxonomists for standard genome sequencing and annotation.</title>
        <authorList>
            <consortium name="The Broad Institute Genomics Platform"/>
            <consortium name="The Broad Institute Genome Sequencing Center for Infectious Disease"/>
            <person name="Wu L."/>
            <person name="Ma J."/>
        </authorList>
    </citation>
    <scope>NUCLEOTIDE SEQUENCE [LARGE SCALE GENOMIC DNA]</scope>
    <source>
        <strain evidence="3 4">CGMCC 1.12859</strain>
    </source>
</reference>
<dbReference type="PANTHER" id="PTHR11092">
    <property type="entry name" value="SUGAR NUCLEOTIDE EPIMERASE RELATED"/>
    <property type="match status" value="1"/>
</dbReference>
<proteinExistence type="predicted"/>
<accession>A0ABD6BRA9</accession>
<sequence length="297" mass="31776">MNILISGSTGLIGRALVPHLEGAGHEVTRLVRPGTGGVDGIEWDPAVGTIDRERLEGFDAVVHLAGEPIDQRWTTGTKRRIEQSRVQGTRLVASALADLDDPPAVLVSGSAVGYYGDRGDRWLTEDASPGDLFISTVCERWEAAAQPAAEAGIRVVNTRMGIVLSTEGGALPRMLPPFRLGLGGHLGSGEQYMSWVTRADAVRIIAHLLESSSVRGPVNVCTPTPVTNRTFTDTLGSVLGRPTVMWVPGVAVRLLFGQMGAELLLASDRVRPAKLAANGFTWEYPELEPALEHVFAD</sequence>
<evidence type="ECO:0000259" key="1">
    <source>
        <dbReference type="Pfam" id="PF01370"/>
    </source>
</evidence>
<dbReference type="NCBIfam" id="TIGR01777">
    <property type="entry name" value="yfcH"/>
    <property type="match status" value="1"/>
</dbReference>
<dbReference type="Gene3D" id="3.40.50.720">
    <property type="entry name" value="NAD(P)-binding Rossmann-like Domain"/>
    <property type="match status" value="1"/>
</dbReference>
<keyword evidence="4" id="KW-1185">Reference proteome</keyword>
<feature type="domain" description="DUF1731" evidence="2">
    <location>
        <begin position="247"/>
        <end position="294"/>
    </location>
</feature>
<evidence type="ECO:0000259" key="2">
    <source>
        <dbReference type="Pfam" id="PF08338"/>
    </source>
</evidence>
<organism evidence="3 4">
    <name type="scientific">Halolamina litorea</name>
    <dbReference type="NCBI Taxonomy" id="1515593"/>
    <lineage>
        <taxon>Archaea</taxon>
        <taxon>Methanobacteriati</taxon>
        <taxon>Methanobacteriota</taxon>
        <taxon>Stenosarchaea group</taxon>
        <taxon>Halobacteria</taxon>
        <taxon>Halobacteriales</taxon>
        <taxon>Haloferacaceae</taxon>
    </lineage>
</organism>
<dbReference type="InterPro" id="IPR001509">
    <property type="entry name" value="Epimerase_deHydtase"/>
</dbReference>
<evidence type="ECO:0000313" key="3">
    <source>
        <dbReference type="EMBL" id="MFD1567135.1"/>
    </source>
</evidence>
<dbReference type="SUPFAM" id="SSF51735">
    <property type="entry name" value="NAD(P)-binding Rossmann-fold domains"/>
    <property type="match status" value="1"/>
</dbReference>
<evidence type="ECO:0000313" key="4">
    <source>
        <dbReference type="Proteomes" id="UP001597139"/>
    </source>
</evidence>
<dbReference type="InterPro" id="IPR013549">
    <property type="entry name" value="DUF1731"/>
</dbReference>
<dbReference type="InterPro" id="IPR010099">
    <property type="entry name" value="SDR39U1"/>
</dbReference>